<proteinExistence type="predicted"/>
<evidence type="ECO:0000313" key="2">
    <source>
        <dbReference type="Proteomes" id="UP000694520"/>
    </source>
</evidence>
<reference evidence="1" key="2">
    <citation type="submission" date="2025-08" db="UniProtKB">
        <authorList>
            <consortium name="Ensembl"/>
        </authorList>
    </citation>
    <scope>IDENTIFICATION</scope>
</reference>
<evidence type="ECO:0000313" key="1">
    <source>
        <dbReference type="Ensembl" id="ENSBGRP00000041999.1"/>
    </source>
</evidence>
<dbReference type="Pfam" id="PF03670">
    <property type="entry name" value="UPF0184"/>
    <property type="match status" value="1"/>
</dbReference>
<dbReference type="AlphaFoldDB" id="A0A8B9YTA2"/>
<protein>
    <submittedName>
        <fullName evidence="1">Uncharacterized protein</fullName>
    </submittedName>
</protein>
<dbReference type="GeneTree" id="ENSGT00960000188264"/>
<reference evidence="1" key="3">
    <citation type="submission" date="2025-09" db="UniProtKB">
        <authorList>
            <consortium name="Ensembl"/>
        </authorList>
    </citation>
    <scope>IDENTIFICATION</scope>
</reference>
<dbReference type="PANTHER" id="PTHR34344">
    <property type="entry name" value="UPF0184 PROTEIN C9ORF16"/>
    <property type="match status" value="1"/>
</dbReference>
<organism evidence="1 2">
    <name type="scientific">Bos mutus grunniens</name>
    <name type="common">Wild yak</name>
    <name type="synonym">Bos grunniens</name>
    <dbReference type="NCBI Taxonomy" id="30521"/>
    <lineage>
        <taxon>Eukaryota</taxon>
        <taxon>Metazoa</taxon>
        <taxon>Chordata</taxon>
        <taxon>Craniata</taxon>
        <taxon>Vertebrata</taxon>
        <taxon>Euteleostomi</taxon>
        <taxon>Mammalia</taxon>
        <taxon>Eutheria</taxon>
        <taxon>Laurasiatheria</taxon>
        <taxon>Artiodactyla</taxon>
        <taxon>Ruminantia</taxon>
        <taxon>Pecora</taxon>
        <taxon>Bovidae</taxon>
        <taxon>Bovinae</taxon>
        <taxon>Bos</taxon>
    </lineage>
</organism>
<dbReference type="Ensembl" id="ENSBGRT00000048712.1">
    <property type="protein sequence ID" value="ENSBGRP00000041999.1"/>
    <property type="gene ID" value="ENSBGRG00000026332.1"/>
</dbReference>
<dbReference type="InterPro" id="IPR005374">
    <property type="entry name" value="BBLN_eukaryota"/>
</dbReference>
<sequence length="75" mass="8291">MPVVVHTEGKDDGFTREAVQAAINPMLDQVNTCLDQLEERNDHLPGRLQECLNLTGIHMLSSSSHSRRPQVIGSP</sequence>
<dbReference type="PANTHER" id="PTHR34344:SF1">
    <property type="entry name" value="BUBLIN COILED-COIL PROTEIN"/>
    <property type="match status" value="1"/>
</dbReference>
<reference evidence="1" key="1">
    <citation type="submission" date="2019-05" db="EMBL/GenBank/DDBJ databases">
        <authorList>
            <person name="Zhang S."/>
            <person name="Liu J."/>
        </authorList>
    </citation>
    <scope>NUCLEOTIDE SEQUENCE [LARGE SCALE GENOMIC DNA]</scope>
</reference>
<keyword evidence="2" id="KW-1185">Reference proteome</keyword>
<name>A0A8B9YTA2_BOSMU</name>
<accession>A0A8B9YTA2</accession>
<dbReference type="Proteomes" id="UP000694520">
    <property type="component" value="Chromosome X"/>
</dbReference>